<sequence>LRSSMIPSIPSPSALSSRRHHSGKSNRQPESTQDSEDRDPPSEKMVSHSAEYSASSLIPGRSFAETVSTLILISSCMIVLHGLRSILGDDVVGLIAPFGALFCYHWLAVHSYKLSRKCNLVFDEANLLSLSTNFEYELGFMDDCVTPANGVEVKIEPPKPTTLWEALFFDDRAYKMEEFYRQMYSGEYERAMRRDADERARRATDANDVKTPMIPSQISPLRTSEMRSTIATSKMTSSTSSTPSEKKE</sequence>
<proteinExistence type="predicted"/>
<accession>A0AAV5T911</accession>
<evidence type="ECO:0000313" key="3">
    <source>
        <dbReference type="Proteomes" id="UP001432027"/>
    </source>
</evidence>
<feature type="region of interest" description="Disordered" evidence="1">
    <location>
        <begin position="194"/>
        <end position="248"/>
    </location>
</feature>
<protein>
    <submittedName>
        <fullName evidence="2">Uncharacterized protein</fullName>
    </submittedName>
</protein>
<dbReference type="AlphaFoldDB" id="A0AAV5T911"/>
<feature type="compositionally biased region" description="Low complexity" evidence="1">
    <location>
        <begin position="1"/>
        <end position="16"/>
    </location>
</feature>
<comment type="caution">
    <text evidence="2">The sequence shown here is derived from an EMBL/GenBank/DDBJ whole genome shotgun (WGS) entry which is preliminary data.</text>
</comment>
<name>A0AAV5T911_9BILA</name>
<feature type="compositionally biased region" description="Low complexity" evidence="1">
    <location>
        <begin position="228"/>
        <end position="248"/>
    </location>
</feature>
<reference evidence="2" key="1">
    <citation type="submission" date="2023-10" db="EMBL/GenBank/DDBJ databases">
        <title>Genome assembly of Pristionchus species.</title>
        <authorList>
            <person name="Yoshida K."/>
            <person name="Sommer R.J."/>
        </authorList>
    </citation>
    <scope>NUCLEOTIDE SEQUENCE</scope>
    <source>
        <strain evidence="2">RS0144</strain>
    </source>
</reference>
<evidence type="ECO:0000313" key="2">
    <source>
        <dbReference type="EMBL" id="GMS91728.1"/>
    </source>
</evidence>
<feature type="non-terminal residue" evidence="2">
    <location>
        <position position="1"/>
    </location>
</feature>
<organism evidence="2 3">
    <name type="scientific">Pristionchus entomophagus</name>
    <dbReference type="NCBI Taxonomy" id="358040"/>
    <lineage>
        <taxon>Eukaryota</taxon>
        <taxon>Metazoa</taxon>
        <taxon>Ecdysozoa</taxon>
        <taxon>Nematoda</taxon>
        <taxon>Chromadorea</taxon>
        <taxon>Rhabditida</taxon>
        <taxon>Rhabditina</taxon>
        <taxon>Diplogasteromorpha</taxon>
        <taxon>Diplogasteroidea</taxon>
        <taxon>Neodiplogasteridae</taxon>
        <taxon>Pristionchus</taxon>
    </lineage>
</organism>
<feature type="region of interest" description="Disordered" evidence="1">
    <location>
        <begin position="1"/>
        <end position="46"/>
    </location>
</feature>
<dbReference type="Proteomes" id="UP001432027">
    <property type="component" value="Unassembled WGS sequence"/>
</dbReference>
<dbReference type="EMBL" id="BTSX01000004">
    <property type="protein sequence ID" value="GMS91728.1"/>
    <property type="molecule type" value="Genomic_DNA"/>
</dbReference>
<feature type="compositionally biased region" description="Basic and acidic residues" evidence="1">
    <location>
        <begin position="194"/>
        <end position="208"/>
    </location>
</feature>
<gene>
    <name evidence="2" type="ORF">PENTCL1PPCAC_13903</name>
</gene>
<keyword evidence="3" id="KW-1185">Reference proteome</keyword>
<evidence type="ECO:0000256" key="1">
    <source>
        <dbReference type="SAM" id="MobiDB-lite"/>
    </source>
</evidence>